<dbReference type="CDD" id="cd00586">
    <property type="entry name" value="4HBT"/>
    <property type="match status" value="1"/>
</dbReference>
<protein>
    <submittedName>
        <fullName evidence="1">Mesenchymal stem cell protein DSCD75</fullName>
    </submittedName>
</protein>
<dbReference type="EMBL" id="CADCTW010000230">
    <property type="protein sequence ID" value="CAA9368050.1"/>
    <property type="molecule type" value="Genomic_DNA"/>
</dbReference>
<accession>A0A6J4MT86</accession>
<dbReference type="SUPFAM" id="SSF54637">
    <property type="entry name" value="Thioesterase/thiol ester dehydrase-isomerase"/>
    <property type="match status" value="1"/>
</dbReference>
<gene>
    <name evidence="1" type="ORF">AVDCRST_MAG68-5495</name>
</gene>
<dbReference type="PANTHER" id="PTHR12475:SF4">
    <property type="entry name" value="PROTEIN THEM6"/>
    <property type="match status" value="1"/>
</dbReference>
<proteinExistence type="predicted"/>
<dbReference type="Gene3D" id="3.10.129.10">
    <property type="entry name" value="Hotdog Thioesterase"/>
    <property type="match status" value="1"/>
</dbReference>
<dbReference type="InterPro" id="IPR051490">
    <property type="entry name" value="THEM6_lcsJ_thioesterase"/>
</dbReference>
<evidence type="ECO:0000313" key="1">
    <source>
        <dbReference type="EMBL" id="CAA9368050.1"/>
    </source>
</evidence>
<sequence length="181" mass="21282">MNLILRLFYVIFSAFRGARLQPLDESVVEFRVFPNDLDTNLHMNNGRYLTLMDLGRLDLLFRLGVVKEVRRRRWNPVVASLAIRYRRSLEPWQKYELRTRLLAWDDRWFFMEQSFTRGGELMARAIVEALFVGPEGRVPPQELVDATGYPMEAPEVPEAIRRWEEAEDAILDRREPVTQGA</sequence>
<dbReference type="Pfam" id="PF13279">
    <property type="entry name" value="4HBT_2"/>
    <property type="match status" value="1"/>
</dbReference>
<dbReference type="AlphaFoldDB" id="A0A6J4MT86"/>
<organism evidence="1">
    <name type="scientific">uncultured Gemmatimonadota bacterium</name>
    <dbReference type="NCBI Taxonomy" id="203437"/>
    <lineage>
        <taxon>Bacteria</taxon>
        <taxon>Pseudomonadati</taxon>
        <taxon>Gemmatimonadota</taxon>
        <taxon>environmental samples</taxon>
    </lineage>
</organism>
<reference evidence="1" key="1">
    <citation type="submission" date="2020-02" db="EMBL/GenBank/DDBJ databases">
        <authorList>
            <person name="Meier V. D."/>
        </authorList>
    </citation>
    <scope>NUCLEOTIDE SEQUENCE</scope>
    <source>
        <strain evidence="1">AVDCRST_MAG68</strain>
    </source>
</reference>
<dbReference type="InterPro" id="IPR029069">
    <property type="entry name" value="HotDog_dom_sf"/>
</dbReference>
<name>A0A6J4MT86_9BACT</name>
<dbReference type="PANTHER" id="PTHR12475">
    <property type="match status" value="1"/>
</dbReference>